<dbReference type="GeneID" id="64660439"/>
<dbReference type="RefSeq" id="XP_041231682.1">
    <property type="nucleotide sequence ID" value="XM_041366141.1"/>
</dbReference>
<feature type="region of interest" description="Disordered" evidence="1">
    <location>
        <begin position="308"/>
        <end position="353"/>
    </location>
</feature>
<gene>
    <name evidence="2" type="ORF">F5891DRAFT_1182296</name>
</gene>
<dbReference type="Proteomes" id="UP001195769">
    <property type="component" value="Unassembled WGS sequence"/>
</dbReference>
<name>A0AAD4EHD3_9AGAM</name>
<evidence type="ECO:0000256" key="1">
    <source>
        <dbReference type="SAM" id="MobiDB-lite"/>
    </source>
</evidence>
<sequence>MAATGADSPLGSDKGQIYGGLAKTIFTDHPKYGATYSSNPKKFCDAVGSRITTQVKVSFGSMGAGVMPTERSQAKNLLDTALLELPWYKDLDTIWHSNPSMAVTILVKTGCLIMSVPCIPLFSQIVGPVPLHTLAPLSSHPIPPMFSHCIPQTYHILCPCTTPPPVPPNTNILAGGQYPPVVLQQPPPASSYPPPEVHLPGFPSDDDDAKNNFSFDRHLGDPAKDNDMILNDTSPVAGRSISSPQRHLLLQMFQNHLRYQQKLQHQHTTAIQHLGRRSPQAMGANADCHQRCHAACQHHHRLTHNTTSSLDFHMSPTPETSLPNSTSSLKKKKAKSDVLQQVGQQTPSLPRKA</sequence>
<dbReference type="AlphaFoldDB" id="A0AAD4EHD3"/>
<keyword evidence="3" id="KW-1185">Reference proteome</keyword>
<protein>
    <submittedName>
        <fullName evidence="2">Uncharacterized protein</fullName>
    </submittedName>
</protein>
<evidence type="ECO:0000313" key="2">
    <source>
        <dbReference type="EMBL" id="KAG1906107.1"/>
    </source>
</evidence>
<accession>A0AAD4EHD3</accession>
<evidence type="ECO:0000313" key="3">
    <source>
        <dbReference type="Proteomes" id="UP001195769"/>
    </source>
</evidence>
<comment type="caution">
    <text evidence="2">The sequence shown here is derived from an EMBL/GenBank/DDBJ whole genome shotgun (WGS) entry which is preliminary data.</text>
</comment>
<organism evidence="2 3">
    <name type="scientific">Suillus fuscotomentosus</name>
    <dbReference type="NCBI Taxonomy" id="1912939"/>
    <lineage>
        <taxon>Eukaryota</taxon>
        <taxon>Fungi</taxon>
        <taxon>Dikarya</taxon>
        <taxon>Basidiomycota</taxon>
        <taxon>Agaricomycotina</taxon>
        <taxon>Agaricomycetes</taxon>
        <taxon>Agaricomycetidae</taxon>
        <taxon>Boletales</taxon>
        <taxon>Suillineae</taxon>
        <taxon>Suillaceae</taxon>
        <taxon>Suillus</taxon>
    </lineage>
</organism>
<dbReference type="EMBL" id="JABBWK010000005">
    <property type="protein sequence ID" value="KAG1906107.1"/>
    <property type="molecule type" value="Genomic_DNA"/>
</dbReference>
<feature type="compositionally biased region" description="Polar residues" evidence="1">
    <location>
        <begin position="338"/>
        <end position="353"/>
    </location>
</feature>
<proteinExistence type="predicted"/>
<reference evidence="2" key="1">
    <citation type="journal article" date="2020" name="New Phytol.">
        <title>Comparative genomics reveals dynamic genome evolution in host specialist ectomycorrhizal fungi.</title>
        <authorList>
            <person name="Lofgren L.A."/>
            <person name="Nguyen N.H."/>
            <person name="Vilgalys R."/>
            <person name="Ruytinx J."/>
            <person name="Liao H.L."/>
            <person name="Branco S."/>
            <person name="Kuo A."/>
            <person name="LaButti K."/>
            <person name="Lipzen A."/>
            <person name="Andreopoulos W."/>
            <person name="Pangilinan J."/>
            <person name="Riley R."/>
            <person name="Hundley H."/>
            <person name="Na H."/>
            <person name="Barry K."/>
            <person name="Grigoriev I.V."/>
            <person name="Stajich J.E."/>
            <person name="Kennedy P.G."/>
        </authorList>
    </citation>
    <scope>NUCLEOTIDE SEQUENCE</scope>
    <source>
        <strain evidence="2">FC203</strain>
    </source>
</reference>